<dbReference type="PROSITE" id="PS00105">
    <property type="entry name" value="AA_TRANSFER_CLASS_1"/>
    <property type="match status" value="1"/>
</dbReference>
<dbReference type="STRING" id="111015.AXF14_09880"/>
<accession>A0A0X8JFD2</accession>
<dbReference type="SUPFAM" id="SSF53383">
    <property type="entry name" value="PLP-dependent transferases"/>
    <property type="match status" value="1"/>
</dbReference>
<keyword evidence="5" id="KW-0663">Pyridoxal phosphate</keyword>
<dbReference type="GO" id="GO:0008483">
    <property type="term" value="F:transaminase activity"/>
    <property type="evidence" value="ECO:0007669"/>
    <property type="project" value="UniProtKB-KW"/>
</dbReference>
<dbReference type="RefSeq" id="WP_067942899.1">
    <property type="nucleotide sequence ID" value="NZ_CP014228.1"/>
</dbReference>
<proteinExistence type="inferred from homology"/>
<evidence type="ECO:0000256" key="6">
    <source>
        <dbReference type="RuleBase" id="RU000481"/>
    </source>
</evidence>
<evidence type="ECO:0000256" key="2">
    <source>
        <dbReference type="ARBA" id="ARBA00007441"/>
    </source>
</evidence>
<evidence type="ECO:0000256" key="4">
    <source>
        <dbReference type="ARBA" id="ARBA00022679"/>
    </source>
</evidence>
<dbReference type="EMBL" id="CP014228">
    <property type="protein sequence ID" value="AMD87834.1"/>
    <property type="molecule type" value="Genomic_DNA"/>
</dbReference>
<evidence type="ECO:0000256" key="1">
    <source>
        <dbReference type="ARBA" id="ARBA00001933"/>
    </source>
</evidence>
<keyword evidence="9" id="KW-1185">Reference proteome</keyword>
<dbReference type="InterPro" id="IPR004839">
    <property type="entry name" value="Aminotransferase_I/II_large"/>
</dbReference>
<dbReference type="Gene3D" id="3.40.640.10">
    <property type="entry name" value="Type I PLP-dependent aspartate aminotransferase-like (Major domain)"/>
    <property type="match status" value="1"/>
</dbReference>
<dbReference type="InterPro" id="IPR015424">
    <property type="entry name" value="PyrdxlP-dep_Trfase"/>
</dbReference>
<dbReference type="AlphaFoldDB" id="A0A0X8JFD2"/>
<dbReference type="InterPro" id="IPR050596">
    <property type="entry name" value="AspAT/PAT-like"/>
</dbReference>
<dbReference type="PANTHER" id="PTHR46383">
    <property type="entry name" value="ASPARTATE AMINOTRANSFERASE"/>
    <property type="match status" value="1"/>
</dbReference>
<dbReference type="CDD" id="cd00609">
    <property type="entry name" value="AAT_like"/>
    <property type="match status" value="1"/>
</dbReference>
<dbReference type="Pfam" id="PF00155">
    <property type="entry name" value="Aminotran_1_2"/>
    <property type="match status" value="1"/>
</dbReference>
<dbReference type="GO" id="GO:0006520">
    <property type="term" value="P:amino acid metabolic process"/>
    <property type="evidence" value="ECO:0007669"/>
    <property type="project" value="InterPro"/>
</dbReference>
<organism evidence="8 9">
    <name type="scientific">Actinomyces radicidentis</name>
    <dbReference type="NCBI Taxonomy" id="111015"/>
    <lineage>
        <taxon>Bacteria</taxon>
        <taxon>Bacillati</taxon>
        <taxon>Actinomycetota</taxon>
        <taxon>Actinomycetes</taxon>
        <taxon>Actinomycetales</taxon>
        <taxon>Actinomycetaceae</taxon>
        <taxon>Actinomyces</taxon>
    </lineage>
</organism>
<dbReference type="GO" id="GO:0030170">
    <property type="term" value="F:pyridoxal phosphate binding"/>
    <property type="evidence" value="ECO:0007669"/>
    <property type="project" value="InterPro"/>
</dbReference>
<keyword evidence="3 6" id="KW-0032">Aminotransferase</keyword>
<feature type="domain" description="Aminotransferase class I/classII large" evidence="7">
    <location>
        <begin position="32"/>
        <end position="381"/>
    </location>
</feature>
<comment type="cofactor">
    <cofactor evidence="1 6">
        <name>pyridoxal 5'-phosphate</name>
        <dbReference type="ChEBI" id="CHEBI:597326"/>
    </cofactor>
</comment>
<evidence type="ECO:0000256" key="3">
    <source>
        <dbReference type="ARBA" id="ARBA00022576"/>
    </source>
</evidence>
<dbReference type="InterPro" id="IPR004838">
    <property type="entry name" value="NHTrfase_class1_PyrdxlP-BS"/>
</dbReference>
<dbReference type="EC" id="2.6.1.-" evidence="6"/>
<dbReference type="Proteomes" id="UP000065220">
    <property type="component" value="Chromosome"/>
</dbReference>
<keyword evidence="4 6" id="KW-0808">Transferase</keyword>
<gene>
    <name evidence="8" type="ORF">AXF14_09880</name>
</gene>
<dbReference type="OrthoDB" id="9763453at2"/>
<name>A0A0X8JFD2_ACTRD</name>
<dbReference type="KEGG" id="ard:AXF14_09880"/>
<comment type="similarity">
    <text evidence="2 6">Belongs to the class-I pyridoxal-phosphate-dependent aminotransferase family.</text>
</comment>
<dbReference type="InterPro" id="IPR015421">
    <property type="entry name" value="PyrdxlP-dep_Trfase_major"/>
</dbReference>
<evidence type="ECO:0000256" key="5">
    <source>
        <dbReference type="ARBA" id="ARBA00022898"/>
    </source>
</evidence>
<reference evidence="9" key="1">
    <citation type="submission" date="2016-02" db="EMBL/GenBank/DDBJ databases">
        <authorList>
            <person name="Holder M.E."/>
            <person name="Ajami N.J."/>
            <person name="Petrosino J.F."/>
        </authorList>
    </citation>
    <scope>NUCLEOTIDE SEQUENCE [LARGE SCALE GENOMIC DNA]</scope>
    <source>
        <strain evidence="9">CCUG 36733</strain>
    </source>
</reference>
<evidence type="ECO:0000259" key="7">
    <source>
        <dbReference type="Pfam" id="PF00155"/>
    </source>
</evidence>
<protein>
    <recommendedName>
        <fullName evidence="6">Aminotransferase</fullName>
        <ecNumber evidence="6">2.6.1.-</ecNumber>
    </recommendedName>
</protein>
<evidence type="ECO:0000313" key="8">
    <source>
        <dbReference type="EMBL" id="AMD87834.1"/>
    </source>
</evidence>
<evidence type="ECO:0000313" key="9">
    <source>
        <dbReference type="Proteomes" id="UP000065220"/>
    </source>
</evidence>
<sequence length="392" mass="41755">MKIAQRALDAQPFHAMSIGARAREIEAAGGHVAKLSLGEPSFGAPPGVHEAMREAMDGRPLPYTPAAGLPALREAVSGLYRERHGVEVDPRRVLITAGASAGLLLATALTTEAGDDVVMADPCYPCNRELVSAFGGDVVLAPTTPATHYQLDRATMEAAWTERTVAVQLATPSNPTGTTIPFEELAAICESARERGAWRIVDEIYLSLADPAPDGSPARTALEADPEAIIVSSFSKYFGMTGWRLGWLILPEALLEAADNLAVNFFLCASTPTQVAALSCFTPEALAACEERREELLVRRGIVLEGLERIGLPVPVLPDGAFYAYFDVSGTGLDAWTFCERALEEAHVALTPGRDFGPSTGETHVRLSYAAGREELAEGLERLGVFVAGLRG</sequence>
<dbReference type="PANTHER" id="PTHR46383:SF2">
    <property type="entry name" value="AMINOTRANSFERASE"/>
    <property type="match status" value="1"/>
</dbReference>